<protein>
    <submittedName>
        <fullName evidence="1">Uncharacterized protein</fullName>
    </submittedName>
</protein>
<accession>A0ACB9QES0</accession>
<dbReference type="EMBL" id="CM042885">
    <property type="protein sequence ID" value="KAI4365024.1"/>
    <property type="molecule type" value="Genomic_DNA"/>
</dbReference>
<evidence type="ECO:0000313" key="1">
    <source>
        <dbReference type="EMBL" id="KAI4365024.1"/>
    </source>
</evidence>
<proteinExistence type="predicted"/>
<sequence>MLVKATTATTSTAVDTNRGPKYANTSTSLGATYNTSDKTNIPASTAVKGSLCCESWDGTSRAITGEDEGMEGRDRKGVLLLMGMYAMHVMCDEGQKREDW</sequence>
<keyword evidence="2" id="KW-1185">Reference proteome</keyword>
<reference evidence="2" key="1">
    <citation type="journal article" date="2023" name="Front. Plant Sci.">
        <title>Chromosomal-level genome assembly of Melastoma candidum provides insights into trichome evolution.</title>
        <authorList>
            <person name="Zhong Y."/>
            <person name="Wu W."/>
            <person name="Sun C."/>
            <person name="Zou P."/>
            <person name="Liu Y."/>
            <person name="Dai S."/>
            <person name="Zhou R."/>
        </authorList>
    </citation>
    <scope>NUCLEOTIDE SEQUENCE [LARGE SCALE GENOMIC DNA]</scope>
</reference>
<name>A0ACB9QES0_9MYRT</name>
<gene>
    <name evidence="1" type="ORF">MLD38_021046</name>
</gene>
<organism evidence="1 2">
    <name type="scientific">Melastoma candidum</name>
    <dbReference type="NCBI Taxonomy" id="119954"/>
    <lineage>
        <taxon>Eukaryota</taxon>
        <taxon>Viridiplantae</taxon>
        <taxon>Streptophyta</taxon>
        <taxon>Embryophyta</taxon>
        <taxon>Tracheophyta</taxon>
        <taxon>Spermatophyta</taxon>
        <taxon>Magnoliopsida</taxon>
        <taxon>eudicotyledons</taxon>
        <taxon>Gunneridae</taxon>
        <taxon>Pentapetalae</taxon>
        <taxon>rosids</taxon>
        <taxon>malvids</taxon>
        <taxon>Myrtales</taxon>
        <taxon>Melastomataceae</taxon>
        <taxon>Melastomatoideae</taxon>
        <taxon>Melastomateae</taxon>
        <taxon>Melastoma</taxon>
    </lineage>
</organism>
<evidence type="ECO:0000313" key="2">
    <source>
        <dbReference type="Proteomes" id="UP001057402"/>
    </source>
</evidence>
<comment type="caution">
    <text evidence="1">The sequence shown here is derived from an EMBL/GenBank/DDBJ whole genome shotgun (WGS) entry which is preliminary data.</text>
</comment>
<dbReference type="Proteomes" id="UP001057402">
    <property type="component" value="Chromosome 6"/>
</dbReference>